<dbReference type="GO" id="GO:0005524">
    <property type="term" value="F:ATP binding"/>
    <property type="evidence" value="ECO:0007669"/>
    <property type="project" value="UniProtKB-KW"/>
</dbReference>
<keyword evidence="2" id="KW-0813">Transport</keyword>
<evidence type="ECO:0000256" key="1">
    <source>
        <dbReference type="ARBA" id="ARBA00005417"/>
    </source>
</evidence>
<dbReference type="PANTHER" id="PTHR43776">
    <property type="entry name" value="TRANSPORT ATP-BINDING PROTEIN"/>
    <property type="match status" value="1"/>
</dbReference>
<protein>
    <recommendedName>
        <fullName evidence="5">ABC transporter domain-containing protein</fullName>
    </recommendedName>
</protein>
<feature type="non-terminal residue" evidence="6">
    <location>
        <position position="1"/>
    </location>
</feature>
<dbReference type="SUPFAM" id="SSF52540">
    <property type="entry name" value="P-loop containing nucleoside triphosphate hydrolases"/>
    <property type="match status" value="1"/>
</dbReference>
<name>A0A382U7G9_9ZZZZ</name>
<keyword evidence="3" id="KW-0547">Nucleotide-binding</keyword>
<evidence type="ECO:0000256" key="4">
    <source>
        <dbReference type="ARBA" id="ARBA00022840"/>
    </source>
</evidence>
<evidence type="ECO:0000313" key="6">
    <source>
        <dbReference type="EMBL" id="SVD30234.1"/>
    </source>
</evidence>
<accession>A0A382U7G9</accession>
<feature type="domain" description="ABC transporter" evidence="5">
    <location>
        <begin position="21"/>
        <end position="174"/>
    </location>
</feature>
<dbReference type="PANTHER" id="PTHR43776:SF7">
    <property type="entry name" value="D,D-DIPEPTIDE TRANSPORT ATP-BINDING PROTEIN DDPF-RELATED"/>
    <property type="match status" value="1"/>
</dbReference>
<proteinExistence type="inferred from homology"/>
<evidence type="ECO:0000256" key="2">
    <source>
        <dbReference type="ARBA" id="ARBA00022448"/>
    </source>
</evidence>
<comment type="similarity">
    <text evidence="1">Belongs to the ABC transporter superfamily.</text>
</comment>
<dbReference type="Gene3D" id="3.40.50.300">
    <property type="entry name" value="P-loop containing nucleotide triphosphate hydrolases"/>
    <property type="match status" value="1"/>
</dbReference>
<evidence type="ECO:0000259" key="5">
    <source>
        <dbReference type="Pfam" id="PF00005"/>
    </source>
</evidence>
<sequence length="174" mass="19433">VRFPVYGGILSKKVGEVKAVDDISFSIGRSEIVGLVGESGCGKTTVGRAMINILKYIAADVEVDGQILYHFDRSNVDFAKLHPRSMREFRSRVQMIFQDPYASLNPRMTVSQIVEEPLKIHTELKGPQRREKVITLLEKVGLREDQAGRFPHEFSGGQRQRVGIARALAPSPDL</sequence>
<evidence type="ECO:0000256" key="3">
    <source>
        <dbReference type="ARBA" id="ARBA00022741"/>
    </source>
</evidence>
<dbReference type="AlphaFoldDB" id="A0A382U7G9"/>
<feature type="non-terminal residue" evidence="6">
    <location>
        <position position="174"/>
    </location>
</feature>
<dbReference type="InterPro" id="IPR003439">
    <property type="entry name" value="ABC_transporter-like_ATP-bd"/>
</dbReference>
<dbReference type="Pfam" id="PF00005">
    <property type="entry name" value="ABC_tran"/>
    <property type="match status" value="1"/>
</dbReference>
<dbReference type="GO" id="GO:0016887">
    <property type="term" value="F:ATP hydrolysis activity"/>
    <property type="evidence" value="ECO:0007669"/>
    <property type="project" value="InterPro"/>
</dbReference>
<dbReference type="InterPro" id="IPR050319">
    <property type="entry name" value="ABC_transp_ATP-bind"/>
</dbReference>
<dbReference type="EMBL" id="UINC01142101">
    <property type="protein sequence ID" value="SVD30234.1"/>
    <property type="molecule type" value="Genomic_DNA"/>
</dbReference>
<dbReference type="InterPro" id="IPR027417">
    <property type="entry name" value="P-loop_NTPase"/>
</dbReference>
<organism evidence="6">
    <name type="scientific">marine metagenome</name>
    <dbReference type="NCBI Taxonomy" id="408172"/>
    <lineage>
        <taxon>unclassified sequences</taxon>
        <taxon>metagenomes</taxon>
        <taxon>ecological metagenomes</taxon>
    </lineage>
</organism>
<keyword evidence="4" id="KW-0067">ATP-binding</keyword>
<gene>
    <name evidence="6" type="ORF">METZ01_LOCUS383088</name>
</gene>
<reference evidence="6" key="1">
    <citation type="submission" date="2018-05" db="EMBL/GenBank/DDBJ databases">
        <authorList>
            <person name="Lanie J.A."/>
            <person name="Ng W.-L."/>
            <person name="Kazmierczak K.M."/>
            <person name="Andrzejewski T.M."/>
            <person name="Davidsen T.M."/>
            <person name="Wayne K.J."/>
            <person name="Tettelin H."/>
            <person name="Glass J.I."/>
            <person name="Rusch D."/>
            <person name="Podicherti R."/>
            <person name="Tsui H.-C.T."/>
            <person name="Winkler M.E."/>
        </authorList>
    </citation>
    <scope>NUCLEOTIDE SEQUENCE</scope>
</reference>